<evidence type="ECO:0000256" key="1">
    <source>
        <dbReference type="SAM" id="Phobius"/>
    </source>
</evidence>
<dbReference type="RefSeq" id="WP_090363543.1">
    <property type="nucleotide sequence ID" value="NZ_FMUB01000014.1"/>
</dbReference>
<dbReference type="AlphaFoldDB" id="A0A1G4WZK2"/>
<keyword evidence="1" id="KW-0812">Transmembrane</keyword>
<feature type="transmembrane region" description="Helical" evidence="1">
    <location>
        <begin position="57"/>
        <end position="81"/>
    </location>
</feature>
<dbReference type="STRING" id="1502745.SAMN02799620_05494"/>
<name>A0A1G4WZK2_9MYCO</name>
<organism evidence="2 3">
    <name type="scientific">Mycolicibacterium fluoranthenivorans</name>
    <dbReference type="NCBI Taxonomy" id="258505"/>
    <lineage>
        <taxon>Bacteria</taxon>
        <taxon>Bacillati</taxon>
        <taxon>Actinomycetota</taxon>
        <taxon>Actinomycetes</taxon>
        <taxon>Mycobacteriales</taxon>
        <taxon>Mycobacteriaceae</taxon>
        <taxon>Mycolicibacterium</taxon>
    </lineage>
</organism>
<gene>
    <name evidence="2" type="ORF">SAMN02799620_05494</name>
</gene>
<protein>
    <submittedName>
        <fullName evidence="2">Uncharacterized protein</fullName>
    </submittedName>
</protein>
<evidence type="ECO:0000313" key="3">
    <source>
        <dbReference type="Proteomes" id="UP000199707"/>
    </source>
</evidence>
<sequence length="86" mass="9075">MSADGHDIQVAPRLAGLFLGAISGVIHPGFFYLLLPTWIVPALIAVLLSISPRTRSWAVGFAAASVAWLAFSAAFFLFGAVGPSFR</sequence>
<accession>A0A1G4WZK2</accession>
<dbReference type="EMBL" id="FMUB01000014">
    <property type="protein sequence ID" value="SCX32035.1"/>
    <property type="molecule type" value="Genomic_DNA"/>
</dbReference>
<evidence type="ECO:0000313" key="2">
    <source>
        <dbReference type="EMBL" id="SCX32035.1"/>
    </source>
</evidence>
<reference evidence="3" key="1">
    <citation type="submission" date="2016-10" db="EMBL/GenBank/DDBJ databases">
        <authorList>
            <person name="Varghese N."/>
            <person name="Submissions S."/>
        </authorList>
    </citation>
    <scope>NUCLEOTIDE SEQUENCE [LARGE SCALE GENOMIC DNA]</scope>
    <source>
        <strain evidence="3">UNC267MFSha1.1M11</strain>
    </source>
</reference>
<feature type="transmembrane region" description="Helical" evidence="1">
    <location>
        <begin position="29"/>
        <end position="50"/>
    </location>
</feature>
<keyword evidence="1" id="KW-0472">Membrane</keyword>
<proteinExistence type="predicted"/>
<keyword evidence="1" id="KW-1133">Transmembrane helix</keyword>
<dbReference type="Proteomes" id="UP000199707">
    <property type="component" value="Unassembled WGS sequence"/>
</dbReference>